<dbReference type="Pfam" id="PF09735">
    <property type="entry name" value="Nckap1"/>
    <property type="match status" value="1"/>
</dbReference>
<dbReference type="GO" id="GO:0030866">
    <property type="term" value="P:cortical actin cytoskeleton organization"/>
    <property type="evidence" value="ECO:0007669"/>
    <property type="project" value="TreeGrafter"/>
</dbReference>
<feature type="compositionally biased region" description="Basic residues" evidence="1">
    <location>
        <begin position="631"/>
        <end position="645"/>
    </location>
</feature>
<evidence type="ECO:0000313" key="3">
    <source>
        <dbReference type="Proteomes" id="UP000694620"/>
    </source>
</evidence>
<evidence type="ECO:0000313" key="2">
    <source>
        <dbReference type="Ensembl" id="ENSECRP00000007653.1"/>
    </source>
</evidence>
<protein>
    <submittedName>
        <fullName evidence="2">NCK associated protein 1 like</fullName>
    </submittedName>
</protein>
<keyword evidence="3" id="KW-1185">Reference proteome</keyword>
<evidence type="ECO:0000256" key="1">
    <source>
        <dbReference type="SAM" id="MobiDB-lite"/>
    </source>
</evidence>
<organism evidence="2 3">
    <name type="scientific">Erpetoichthys calabaricus</name>
    <name type="common">Rope fish</name>
    <name type="synonym">Calamoichthys calabaricus</name>
    <dbReference type="NCBI Taxonomy" id="27687"/>
    <lineage>
        <taxon>Eukaryota</taxon>
        <taxon>Metazoa</taxon>
        <taxon>Chordata</taxon>
        <taxon>Craniata</taxon>
        <taxon>Vertebrata</taxon>
        <taxon>Euteleostomi</taxon>
        <taxon>Actinopterygii</taxon>
        <taxon>Polypteriformes</taxon>
        <taxon>Polypteridae</taxon>
        <taxon>Erpetoichthys</taxon>
    </lineage>
</organism>
<feature type="region of interest" description="Disordered" evidence="1">
    <location>
        <begin position="631"/>
        <end position="661"/>
    </location>
</feature>
<dbReference type="GeneTree" id="ENSGT00390000016619"/>
<dbReference type="Ensembl" id="ENSECRT00000007775.1">
    <property type="protein sequence ID" value="ENSECRP00000007653.1"/>
    <property type="gene ID" value="ENSECRG00000005090.1"/>
</dbReference>
<accession>A0A8C4S0B3</accession>
<dbReference type="GO" id="GO:0030031">
    <property type="term" value="P:cell projection assembly"/>
    <property type="evidence" value="ECO:0007669"/>
    <property type="project" value="TreeGrafter"/>
</dbReference>
<dbReference type="AlphaFoldDB" id="A0A8C4S0B3"/>
<sequence length="1104" mass="127493">MAYQQKLAEKLSILNDRGRGVLVRTNYIKKICSDPKQKPAFLTDKSMESAMKYINKKFPNVDYRGNSQQLSAVHKEKSEVLKTLTNFYHSFIDIMEFRDHVYELLNTVDACQCFFDITVNYDFTKNYLDLIITYVSVILLLSRIDDRKVLVGMYNCAHEMSNGSSDSAYPRLGQMLLEYENPWKKMTEEFGPHTKAVTEALLSLQQIYPRRNLPAEQWRNAQMLSLLSSAPTMLNPATCDTMLCEYLSMETMERWIIIGFLLCHGSLNTHQPSQDLWKSALRSGLCITLIRDELLFFHKTTEDFFDNMKGYNKRIADIKESREYVANNSGPFHRERRQYLRNILKELTMLITDEPGLLGPKALYVFMALSFSRDEVCWLIRHSENIPKTKNPEDYVDLNIAELLFYVEKLRILVHRFKSVLLRYHLLYLAQFDALALNDTMQNLPVCPEEESILMSYFVSSLSSMSVKQVESGEQFDLQGMRLDWFRLQAYTSVAKAPLSLRDYPALARLMNMIAFHTMMIDNVEGLLEETSDLSILCFYPRVFEKMFHQCNDDIQEQKYLISFPQVCSHFHTSTHSMCPEEAPMLEKRSLTYCASFLDEISKQACDVLLELCAEQRNLSDQLLPKHSAHTISRVRNKTQKKQVAKKGETPSHKPGAESQRKDRFIVTNMDKLHLALTELCWSFHNCSHILVWDHVIIPMEHLLSQLEVRLNRSIVNMVNYNQATLEITRPSELLVSIRAYVESLHMISRYINVDVTRLVKSVLLQQTQPLDSMGDQTITTLYTNWYLEGLLRQASSGMITHSPTMQTFMNQPTEQQQSFSAQEYTDISEMQALAELIGPYGVLFLRENLMWHITSQIAELKKLVIENMDALVQIRSNFDKSDQMAALLKKLPGKWKRMLRFVYALHCPFIMGPIECLQDLITPDTDIKVCKSILFYIFCFMTSICSNLTGINYVIYSCVEMSSADEEYKLACLLFVYIAVSLPNLAMDQGSLYSREHGGHANNIHCLATAINQLAAALFTVHNKNIEEHLKEFLLIASSALLQLGQNMERLETRNRDSVYLMLHLIVEESPFLTQDMLESCFPYVLLRNAYRDVYKIAPITLG</sequence>
<dbReference type="PANTHER" id="PTHR12093:SF9">
    <property type="entry name" value="NCK-ASSOCIATED PROTEIN 1-LIKE"/>
    <property type="match status" value="1"/>
</dbReference>
<dbReference type="GO" id="GO:0048812">
    <property type="term" value="P:neuron projection morphogenesis"/>
    <property type="evidence" value="ECO:0007669"/>
    <property type="project" value="TreeGrafter"/>
</dbReference>
<dbReference type="GO" id="GO:0031209">
    <property type="term" value="C:SCAR complex"/>
    <property type="evidence" value="ECO:0007669"/>
    <property type="project" value="TreeGrafter"/>
</dbReference>
<feature type="compositionally biased region" description="Basic and acidic residues" evidence="1">
    <location>
        <begin position="646"/>
        <end position="661"/>
    </location>
</feature>
<proteinExistence type="predicted"/>
<reference evidence="2" key="1">
    <citation type="submission" date="2021-06" db="EMBL/GenBank/DDBJ databases">
        <authorList>
            <consortium name="Wellcome Sanger Institute Data Sharing"/>
        </authorList>
    </citation>
    <scope>NUCLEOTIDE SEQUENCE [LARGE SCALE GENOMIC DNA]</scope>
</reference>
<dbReference type="Proteomes" id="UP000694620">
    <property type="component" value="Chromosome 3"/>
</dbReference>
<dbReference type="GO" id="GO:0016477">
    <property type="term" value="P:cell migration"/>
    <property type="evidence" value="ECO:0007669"/>
    <property type="project" value="TreeGrafter"/>
</dbReference>
<dbReference type="PANTHER" id="PTHR12093">
    <property type="entry name" value="NCK-ASSOCIATED PROTEIN 1"/>
    <property type="match status" value="1"/>
</dbReference>
<reference evidence="2" key="3">
    <citation type="submission" date="2025-09" db="UniProtKB">
        <authorList>
            <consortium name="Ensembl"/>
        </authorList>
    </citation>
    <scope>IDENTIFICATION</scope>
</reference>
<dbReference type="InterPro" id="IPR019137">
    <property type="entry name" value="Nck-associated_protein-1"/>
</dbReference>
<reference evidence="2" key="2">
    <citation type="submission" date="2025-08" db="UniProtKB">
        <authorList>
            <consortium name="Ensembl"/>
        </authorList>
    </citation>
    <scope>IDENTIFICATION</scope>
</reference>
<gene>
    <name evidence="2" type="primary">NCKAP1L</name>
</gene>
<name>A0A8C4S0B3_ERPCA</name>